<reference evidence="1" key="1">
    <citation type="submission" date="2019-08" db="EMBL/GenBank/DDBJ databases">
        <authorList>
            <person name="Kucharzyk K."/>
            <person name="Murdoch R.W."/>
            <person name="Higgins S."/>
            <person name="Loffler F."/>
        </authorList>
    </citation>
    <scope>NUCLEOTIDE SEQUENCE</scope>
</reference>
<organism evidence="1">
    <name type="scientific">bioreactor metagenome</name>
    <dbReference type="NCBI Taxonomy" id="1076179"/>
    <lineage>
        <taxon>unclassified sequences</taxon>
        <taxon>metagenomes</taxon>
        <taxon>ecological metagenomes</taxon>
    </lineage>
</organism>
<comment type="caution">
    <text evidence="1">The sequence shown here is derived from an EMBL/GenBank/DDBJ whole genome shotgun (WGS) entry which is preliminary data.</text>
</comment>
<dbReference type="SUPFAM" id="SSF159006">
    <property type="entry name" value="YopX-like"/>
    <property type="match status" value="1"/>
</dbReference>
<dbReference type="AlphaFoldDB" id="A0A645J8I8"/>
<evidence type="ECO:0008006" key="2">
    <source>
        <dbReference type="Google" id="ProtNLM"/>
    </source>
</evidence>
<dbReference type="EMBL" id="VSSQ01132500">
    <property type="protein sequence ID" value="MPN59019.1"/>
    <property type="molecule type" value="Genomic_DNA"/>
</dbReference>
<gene>
    <name evidence="1" type="ORF">SDC9_206737</name>
</gene>
<evidence type="ECO:0000313" key="1">
    <source>
        <dbReference type="EMBL" id="MPN59019.1"/>
    </source>
</evidence>
<proteinExistence type="predicted"/>
<name>A0A645J8I8_9ZZZZ</name>
<protein>
    <recommendedName>
        <fullName evidence="2">YopX protein domain-containing protein</fullName>
    </recommendedName>
</protein>
<accession>A0A645J8I8</accession>
<sequence length="62" mass="7000">MTDLDGKKIYEGDIVDVLSIKILDYKVSYNKIGAGIVRYILGNPTVNFVSHDETYTFLLSDK</sequence>